<proteinExistence type="predicted"/>
<dbReference type="Pfam" id="PF01661">
    <property type="entry name" value="Macro"/>
    <property type="match status" value="1"/>
</dbReference>
<evidence type="ECO:0000313" key="2">
    <source>
        <dbReference type="EMBL" id="OMJ81037.1"/>
    </source>
</evidence>
<name>A0A1R2BWL4_9CILI</name>
<evidence type="ECO:0000313" key="3">
    <source>
        <dbReference type="Proteomes" id="UP000187209"/>
    </source>
</evidence>
<sequence length="212" mass="24064">MNQTENLIIALGEYKDSVILIKSGSPLDELPINFAKSEPSGKFALLSSINTHMTIGGLTEEISLIHGQNVIHEHLNKKHYNPGDVIYIPAKNKENPLRHIILLVLDPSLELSNHQERNVFKENIIKALEEAERHGMEAVVLPGIGCGNSSMSLQHSADVHFEAIEEFVTRYESRGSLKLFSICLRQSVESEVFRDVWRIRSKKYRLCWMMNS</sequence>
<organism evidence="2 3">
    <name type="scientific">Stentor coeruleus</name>
    <dbReference type="NCBI Taxonomy" id="5963"/>
    <lineage>
        <taxon>Eukaryota</taxon>
        <taxon>Sar</taxon>
        <taxon>Alveolata</taxon>
        <taxon>Ciliophora</taxon>
        <taxon>Postciliodesmatophora</taxon>
        <taxon>Heterotrichea</taxon>
        <taxon>Heterotrichida</taxon>
        <taxon>Stentoridae</taxon>
        <taxon>Stentor</taxon>
    </lineage>
</organism>
<dbReference type="InterPro" id="IPR043472">
    <property type="entry name" value="Macro_dom-like"/>
</dbReference>
<dbReference type="InterPro" id="IPR002589">
    <property type="entry name" value="Macro_dom"/>
</dbReference>
<dbReference type="PROSITE" id="PS51154">
    <property type="entry name" value="MACRO"/>
    <property type="match status" value="1"/>
</dbReference>
<dbReference type="EMBL" id="MPUH01000397">
    <property type="protein sequence ID" value="OMJ81037.1"/>
    <property type="molecule type" value="Genomic_DNA"/>
</dbReference>
<feature type="domain" description="Macro" evidence="1">
    <location>
        <begin position="1"/>
        <end position="201"/>
    </location>
</feature>
<dbReference type="AlphaFoldDB" id="A0A1R2BWL4"/>
<dbReference type="Gene3D" id="3.40.220.10">
    <property type="entry name" value="Leucine Aminopeptidase, subunit E, domain 1"/>
    <property type="match status" value="1"/>
</dbReference>
<accession>A0A1R2BWL4</accession>
<dbReference type="OrthoDB" id="6085847at2759"/>
<gene>
    <name evidence="2" type="ORF">SteCoe_18600</name>
</gene>
<evidence type="ECO:0000259" key="1">
    <source>
        <dbReference type="PROSITE" id="PS51154"/>
    </source>
</evidence>
<dbReference type="SUPFAM" id="SSF52949">
    <property type="entry name" value="Macro domain-like"/>
    <property type="match status" value="1"/>
</dbReference>
<protein>
    <recommendedName>
        <fullName evidence="1">Macro domain-containing protein</fullName>
    </recommendedName>
</protein>
<keyword evidence="3" id="KW-1185">Reference proteome</keyword>
<comment type="caution">
    <text evidence="2">The sequence shown here is derived from an EMBL/GenBank/DDBJ whole genome shotgun (WGS) entry which is preliminary data.</text>
</comment>
<reference evidence="2 3" key="1">
    <citation type="submission" date="2016-11" db="EMBL/GenBank/DDBJ databases">
        <title>The macronuclear genome of Stentor coeruleus: a giant cell with tiny introns.</title>
        <authorList>
            <person name="Slabodnick M."/>
            <person name="Ruby J.G."/>
            <person name="Reiff S.B."/>
            <person name="Swart E.C."/>
            <person name="Gosai S."/>
            <person name="Prabakaran S."/>
            <person name="Witkowska E."/>
            <person name="Larue G.E."/>
            <person name="Fisher S."/>
            <person name="Freeman R.M."/>
            <person name="Gunawardena J."/>
            <person name="Chu W."/>
            <person name="Stover N.A."/>
            <person name="Gregory B.D."/>
            <person name="Nowacki M."/>
            <person name="Derisi J."/>
            <person name="Roy S.W."/>
            <person name="Marshall W.F."/>
            <person name="Sood P."/>
        </authorList>
    </citation>
    <scope>NUCLEOTIDE SEQUENCE [LARGE SCALE GENOMIC DNA]</scope>
    <source>
        <strain evidence="2">WM001</strain>
    </source>
</reference>
<dbReference type="Proteomes" id="UP000187209">
    <property type="component" value="Unassembled WGS sequence"/>
</dbReference>